<reference evidence="1 2" key="1">
    <citation type="submission" date="2014-09" db="EMBL/GenBank/DDBJ databases">
        <title>Genome sequence of Flavobacterium aquidurense RC62.</title>
        <authorList>
            <person name="Kim J.F."/>
            <person name="Kwak M.-J."/>
        </authorList>
    </citation>
    <scope>NUCLEOTIDE SEQUENCE [LARGE SCALE GENOMIC DNA]</scope>
    <source>
        <strain evidence="1 2">RC62</strain>
    </source>
</reference>
<dbReference type="EMBL" id="JRLF01000009">
    <property type="protein sequence ID" value="KQB41243.1"/>
    <property type="molecule type" value="Genomic_DNA"/>
</dbReference>
<evidence type="ECO:0000313" key="1">
    <source>
        <dbReference type="EMBL" id="KQB41243.1"/>
    </source>
</evidence>
<accession>A0A0Q0RVR1</accession>
<comment type="caution">
    <text evidence="1">The sequence shown here is derived from an EMBL/GenBank/DDBJ whole genome shotgun (WGS) entry which is preliminary data.</text>
</comment>
<organism evidence="1 2">
    <name type="scientific">Flavobacterium aquidurense</name>
    <dbReference type="NCBI Taxonomy" id="362413"/>
    <lineage>
        <taxon>Bacteria</taxon>
        <taxon>Pseudomonadati</taxon>
        <taxon>Bacteroidota</taxon>
        <taxon>Flavobacteriia</taxon>
        <taxon>Flavobacteriales</taxon>
        <taxon>Flavobacteriaceae</taxon>
        <taxon>Flavobacterium</taxon>
    </lineage>
</organism>
<evidence type="ECO:0000313" key="2">
    <source>
        <dbReference type="Proteomes" id="UP000050443"/>
    </source>
</evidence>
<sequence>MKTFNNRSFGALNNSGNSIAINILLRWSTIKTDFADEF</sequence>
<dbReference type="AlphaFoldDB" id="A0A0Q0RVR1"/>
<gene>
    <name evidence="1" type="ORF">RC62_4619</name>
</gene>
<proteinExistence type="predicted"/>
<name>A0A0Q0RVR1_9FLAO</name>
<dbReference type="PATRIC" id="fig|362413.3.peg.4536"/>
<protein>
    <submittedName>
        <fullName evidence="1">Uncharacterized protein</fullName>
    </submittedName>
</protein>
<dbReference type="Proteomes" id="UP000050443">
    <property type="component" value="Unassembled WGS sequence"/>
</dbReference>